<proteinExistence type="predicted"/>
<dbReference type="Proteomes" id="UP000054549">
    <property type="component" value="Unassembled WGS sequence"/>
</dbReference>
<accession>A0A0C2STB6</accession>
<evidence type="ECO:0000313" key="2">
    <source>
        <dbReference type="Proteomes" id="UP000054549"/>
    </source>
</evidence>
<keyword evidence="2" id="KW-1185">Reference proteome</keyword>
<dbReference type="AlphaFoldDB" id="A0A0C2STB6"/>
<dbReference type="SUPFAM" id="SSF52047">
    <property type="entry name" value="RNI-like"/>
    <property type="match status" value="1"/>
</dbReference>
<name>A0A0C2STB6_AMAMK</name>
<dbReference type="OrthoDB" id="3541472at2759"/>
<dbReference type="InParanoid" id="A0A0C2STB6"/>
<sequence>MLPALTELELCLPRDADMAKISKCLNPLRNLRKFTLRILFTVTYIAVNRVLSNIGNFSTIIARNPNLTHLVLRSTTNNAPCDLSSLLRGVPADKPLMLEHITIDGYCRNLDALLPHIQSLSSIDIQFMHFAMDPFYTTLERAGVFPSTITADALELDLFMYLDRHPGIVRLSIGHYGNYATLYRDNCLPRILRRHSGTLQHLTVRTHMLRTSEGEMALLACKQLRELVLTRKFERPHLLIMDCSYDSVDNEIRILPVVARLNRSLTVVIRSPSISAFRDCIEYCKVSNNPLVCDLAGRIVYERLEPQGL</sequence>
<organism evidence="1 2">
    <name type="scientific">Amanita muscaria (strain Koide BX008)</name>
    <dbReference type="NCBI Taxonomy" id="946122"/>
    <lineage>
        <taxon>Eukaryota</taxon>
        <taxon>Fungi</taxon>
        <taxon>Dikarya</taxon>
        <taxon>Basidiomycota</taxon>
        <taxon>Agaricomycotina</taxon>
        <taxon>Agaricomycetes</taxon>
        <taxon>Agaricomycetidae</taxon>
        <taxon>Agaricales</taxon>
        <taxon>Pluteineae</taxon>
        <taxon>Amanitaceae</taxon>
        <taxon>Amanita</taxon>
    </lineage>
</organism>
<dbReference type="InterPro" id="IPR032675">
    <property type="entry name" value="LRR_dom_sf"/>
</dbReference>
<dbReference type="Gene3D" id="3.80.10.10">
    <property type="entry name" value="Ribonuclease Inhibitor"/>
    <property type="match status" value="1"/>
</dbReference>
<reference evidence="1 2" key="1">
    <citation type="submission" date="2014-04" db="EMBL/GenBank/DDBJ databases">
        <title>Evolutionary Origins and Diversification of the Mycorrhizal Mutualists.</title>
        <authorList>
            <consortium name="DOE Joint Genome Institute"/>
            <consortium name="Mycorrhizal Genomics Consortium"/>
            <person name="Kohler A."/>
            <person name="Kuo A."/>
            <person name="Nagy L.G."/>
            <person name="Floudas D."/>
            <person name="Copeland A."/>
            <person name="Barry K.W."/>
            <person name="Cichocki N."/>
            <person name="Veneault-Fourrey C."/>
            <person name="LaButti K."/>
            <person name="Lindquist E.A."/>
            <person name="Lipzen A."/>
            <person name="Lundell T."/>
            <person name="Morin E."/>
            <person name="Murat C."/>
            <person name="Riley R."/>
            <person name="Ohm R."/>
            <person name="Sun H."/>
            <person name="Tunlid A."/>
            <person name="Henrissat B."/>
            <person name="Grigoriev I.V."/>
            <person name="Hibbett D.S."/>
            <person name="Martin F."/>
        </authorList>
    </citation>
    <scope>NUCLEOTIDE SEQUENCE [LARGE SCALE GENOMIC DNA]</scope>
    <source>
        <strain evidence="1 2">Koide BX008</strain>
    </source>
</reference>
<evidence type="ECO:0000313" key="1">
    <source>
        <dbReference type="EMBL" id="KIL57289.1"/>
    </source>
</evidence>
<dbReference type="HOGENOM" id="CLU_900060_0_0_1"/>
<gene>
    <name evidence="1" type="ORF">M378DRAFT_16345</name>
</gene>
<protein>
    <submittedName>
        <fullName evidence="1">Uncharacterized protein</fullName>
    </submittedName>
</protein>
<dbReference type="EMBL" id="KN818375">
    <property type="protein sequence ID" value="KIL57289.1"/>
    <property type="molecule type" value="Genomic_DNA"/>
</dbReference>